<accession>A0A0M0KFP9</accession>
<evidence type="ECO:0000313" key="3">
    <source>
        <dbReference type="Proteomes" id="UP000037558"/>
    </source>
</evidence>
<protein>
    <recommendedName>
        <fullName evidence="1">Transposase IS200-like domain-containing protein</fullName>
    </recommendedName>
</protein>
<dbReference type="InterPro" id="IPR002686">
    <property type="entry name" value="Transposase_17"/>
</dbReference>
<dbReference type="PANTHER" id="PTHR34322:SF2">
    <property type="entry name" value="TRANSPOSASE IS200-LIKE DOMAIN-CONTAINING PROTEIN"/>
    <property type="match status" value="1"/>
</dbReference>
<comment type="caution">
    <text evidence="2">The sequence shown here is derived from an EMBL/GenBank/DDBJ whole genome shotgun (WGS) entry which is preliminary data.</text>
</comment>
<dbReference type="GO" id="GO:0006313">
    <property type="term" value="P:DNA transposition"/>
    <property type="evidence" value="ECO:0007669"/>
    <property type="project" value="InterPro"/>
</dbReference>
<dbReference type="GO" id="GO:0004803">
    <property type="term" value="F:transposase activity"/>
    <property type="evidence" value="ECO:0007669"/>
    <property type="project" value="InterPro"/>
</dbReference>
<gene>
    <name evidence="2" type="ORF">AMD01_22325</name>
</gene>
<evidence type="ECO:0000313" key="2">
    <source>
        <dbReference type="EMBL" id="KOO37397.1"/>
    </source>
</evidence>
<dbReference type="Gene3D" id="3.30.70.1290">
    <property type="entry name" value="Transposase IS200-like"/>
    <property type="match status" value="1"/>
</dbReference>
<evidence type="ECO:0000259" key="1">
    <source>
        <dbReference type="SMART" id="SM01321"/>
    </source>
</evidence>
<dbReference type="GO" id="GO:0003677">
    <property type="term" value="F:DNA binding"/>
    <property type="evidence" value="ECO:0007669"/>
    <property type="project" value="InterPro"/>
</dbReference>
<dbReference type="SMART" id="SM01321">
    <property type="entry name" value="Y1_Tnp"/>
    <property type="match status" value="1"/>
</dbReference>
<reference evidence="3" key="1">
    <citation type="submission" date="2015-08" db="EMBL/GenBank/DDBJ databases">
        <title>Fjat-14210 dsm16467.</title>
        <authorList>
            <person name="Liu B."/>
            <person name="Wang J."/>
            <person name="Zhu Y."/>
            <person name="Liu G."/>
            <person name="Chen Q."/>
            <person name="Chen Z."/>
            <person name="Lan J."/>
            <person name="Che J."/>
            <person name="Ge C."/>
            <person name="Shi H."/>
            <person name="Pan Z."/>
            <person name="Liu X."/>
        </authorList>
    </citation>
    <scope>NUCLEOTIDE SEQUENCE [LARGE SCALE GENOMIC DNA]</scope>
    <source>
        <strain evidence="3">DSM 16467</strain>
    </source>
</reference>
<dbReference type="PANTHER" id="PTHR34322">
    <property type="entry name" value="TRANSPOSASE, Y1_TNP DOMAIN-CONTAINING"/>
    <property type="match status" value="1"/>
</dbReference>
<sequence>MSRKPRIWYPGSIYHVTCRGNRREAIFYREEDYEYFLNLVDDTKRKWPFQLHAYCLMTNHVHLLVQTDHHPQYMMKMLESQYAVYFNKKYRYEGHLFQGRYKSEIITDRNYFLTVSRYIHLNPVKAKMVARPYEYPWSSYASYIYPTDCLRVTTDRLLSCLPHPPRAFYQYYVEESKKDVESYLKQTFD</sequence>
<dbReference type="NCBIfam" id="NF047646">
    <property type="entry name" value="REP_Tyr_transpos"/>
    <property type="match status" value="1"/>
</dbReference>
<dbReference type="Proteomes" id="UP000037558">
    <property type="component" value="Unassembled WGS sequence"/>
</dbReference>
<dbReference type="InterPro" id="IPR036515">
    <property type="entry name" value="Transposase_17_sf"/>
</dbReference>
<name>A0A0M0KFP9_9BACI</name>
<feature type="domain" description="Transposase IS200-like" evidence="1">
    <location>
        <begin position="9"/>
        <end position="122"/>
    </location>
</feature>
<keyword evidence="3" id="KW-1185">Reference proteome</keyword>
<proteinExistence type="predicted"/>
<dbReference type="EMBL" id="LILC01000037">
    <property type="protein sequence ID" value="KOO37397.1"/>
    <property type="molecule type" value="Genomic_DNA"/>
</dbReference>
<dbReference type="AlphaFoldDB" id="A0A0M0KFP9"/>
<organism evidence="2 3">
    <name type="scientific">Priestia koreensis</name>
    <dbReference type="NCBI Taxonomy" id="284581"/>
    <lineage>
        <taxon>Bacteria</taxon>
        <taxon>Bacillati</taxon>
        <taxon>Bacillota</taxon>
        <taxon>Bacilli</taxon>
        <taxon>Bacillales</taxon>
        <taxon>Bacillaceae</taxon>
        <taxon>Priestia</taxon>
    </lineage>
</organism>
<dbReference type="PATRIC" id="fig|284581.3.peg.3318"/>
<dbReference type="SUPFAM" id="SSF143422">
    <property type="entry name" value="Transposase IS200-like"/>
    <property type="match status" value="1"/>
</dbReference>
<dbReference type="Pfam" id="PF01797">
    <property type="entry name" value="Y1_Tnp"/>
    <property type="match status" value="1"/>
</dbReference>